<evidence type="ECO:0000313" key="3">
    <source>
        <dbReference type="EMBL" id="CAG5924989.1"/>
    </source>
</evidence>
<keyword evidence="2" id="KW-1133">Transmembrane helix</keyword>
<protein>
    <submittedName>
        <fullName evidence="3">(Atlantic silverside) hypothetical protein</fullName>
    </submittedName>
</protein>
<feature type="compositionally biased region" description="Basic and acidic residues" evidence="1">
    <location>
        <begin position="107"/>
        <end position="123"/>
    </location>
</feature>
<evidence type="ECO:0000313" key="4">
    <source>
        <dbReference type="Proteomes" id="UP000677803"/>
    </source>
</evidence>
<comment type="caution">
    <text evidence="3">The sequence shown here is derived from an EMBL/GenBank/DDBJ whole genome shotgun (WGS) entry which is preliminary data.</text>
</comment>
<keyword evidence="4" id="KW-1185">Reference proteome</keyword>
<accession>A0A8S4B4E4</accession>
<name>A0A8S4B4E4_9TELE</name>
<gene>
    <name evidence="3" type="ORF">MMEN_LOCUS10896</name>
</gene>
<dbReference type="Proteomes" id="UP000677803">
    <property type="component" value="Unassembled WGS sequence"/>
</dbReference>
<organism evidence="3 4">
    <name type="scientific">Menidia menidia</name>
    <name type="common">Atlantic silverside</name>
    <dbReference type="NCBI Taxonomy" id="238744"/>
    <lineage>
        <taxon>Eukaryota</taxon>
        <taxon>Metazoa</taxon>
        <taxon>Chordata</taxon>
        <taxon>Craniata</taxon>
        <taxon>Vertebrata</taxon>
        <taxon>Euteleostomi</taxon>
        <taxon>Actinopterygii</taxon>
        <taxon>Neopterygii</taxon>
        <taxon>Teleostei</taxon>
        <taxon>Neoteleostei</taxon>
        <taxon>Acanthomorphata</taxon>
        <taxon>Ovalentaria</taxon>
        <taxon>Atherinomorphae</taxon>
        <taxon>Atheriniformes</taxon>
        <taxon>Atherinopsidae</taxon>
        <taxon>Menidiinae</taxon>
        <taxon>Menidia</taxon>
    </lineage>
</organism>
<sequence>MNTLHTRPPVSTPTIKTALCSRQFALPDTHLRRDLLDQRFPFSFPFLEIFLGFLGIGLSIMCCTTFCRACARLREEHIEREVLRRSEHSPHLQSIYVIPFPHRRPRRDSEDLHAAEPDPERTPPRYSTTEYYGPPPSYNELVLKPDELPPAYTEYNVPVYPTTPPPTLENREQLQGRSQPQ</sequence>
<feature type="region of interest" description="Disordered" evidence="1">
    <location>
        <begin position="103"/>
        <end position="181"/>
    </location>
</feature>
<dbReference type="AlphaFoldDB" id="A0A8S4B4E4"/>
<reference evidence="3" key="1">
    <citation type="submission" date="2021-05" db="EMBL/GenBank/DDBJ databases">
        <authorList>
            <person name="Tigano A."/>
        </authorList>
    </citation>
    <scope>NUCLEOTIDE SEQUENCE</scope>
</reference>
<dbReference type="EMBL" id="CAJRST010011112">
    <property type="protein sequence ID" value="CAG5924989.1"/>
    <property type="molecule type" value="Genomic_DNA"/>
</dbReference>
<evidence type="ECO:0000256" key="2">
    <source>
        <dbReference type="SAM" id="Phobius"/>
    </source>
</evidence>
<dbReference type="OrthoDB" id="8936510at2759"/>
<keyword evidence="2" id="KW-0472">Membrane</keyword>
<proteinExistence type="predicted"/>
<keyword evidence="2" id="KW-0812">Transmembrane</keyword>
<feature type="transmembrane region" description="Helical" evidence="2">
    <location>
        <begin position="49"/>
        <end position="71"/>
    </location>
</feature>
<evidence type="ECO:0000256" key="1">
    <source>
        <dbReference type="SAM" id="MobiDB-lite"/>
    </source>
</evidence>